<name>A0A3S1CN50_9CYAN</name>
<reference evidence="2" key="1">
    <citation type="submission" date="2018-12" db="EMBL/GenBank/DDBJ databases">
        <authorList>
            <person name="Will S."/>
            <person name="Neumann-Schaal M."/>
            <person name="Henke P."/>
        </authorList>
    </citation>
    <scope>NUCLEOTIDE SEQUENCE</scope>
    <source>
        <strain evidence="2">PCC 7102</strain>
    </source>
</reference>
<comment type="caution">
    <text evidence="2">The sequence shown here is derived from an EMBL/GenBank/DDBJ whole genome shotgun (WGS) entry which is preliminary data.</text>
</comment>
<feature type="compositionally biased region" description="Polar residues" evidence="1">
    <location>
        <begin position="304"/>
        <end position="321"/>
    </location>
</feature>
<evidence type="ECO:0000313" key="3">
    <source>
        <dbReference type="Proteomes" id="UP000271624"/>
    </source>
</evidence>
<feature type="region of interest" description="Disordered" evidence="1">
    <location>
        <begin position="95"/>
        <end position="127"/>
    </location>
</feature>
<feature type="compositionally biased region" description="Polar residues" evidence="1">
    <location>
        <begin position="146"/>
        <end position="157"/>
    </location>
</feature>
<accession>A0A3S1CN50</accession>
<evidence type="ECO:0000313" key="2">
    <source>
        <dbReference type="EMBL" id="RUT06128.1"/>
    </source>
</evidence>
<dbReference type="Pfam" id="PF13620">
    <property type="entry name" value="CarboxypepD_reg"/>
    <property type="match status" value="1"/>
</dbReference>
<proteinExistence type="predicted"/>
<reference evidence="2" key="2">
    <citation type="journal article" date="2019" name="Genome Biol. Evol.">
        <title>Day and night: Metabolic profiles and evolutionary relationships of six axenic non-marine cyanobacteria.</title>
        <authorList>
            <person name="Will S.E."/>
            <person name="Henke P."/>
            <person name="Boedeker C."/>
            <person name="Huang S."/>
            <person name="Brinkmann H."/>
            <person name="Rohde M."/>
            <person name="Jarek M."/>
            <person name="Friedl T."/>
            <person name="Seufert S."/>
            <person name="Schumacher M."/>
            <person name="Overmann J."/>
            <person name="Neumann-Schaal M."/>
            <person name="Petersen J."/>
        </authorList>
    </citation>
    <scope>NUCLEOTIDE SEQUENCE [LARGE SCALE GENOMIC DNA]</scope>
    <source>
        <strain evidence="2">PCC 7102</strain>
    </source>
</reference>
<dbReference type="AlphaFoldDB" id="A0A3S1CN50"/>
<evidence type="ECO:0008006" key="4">
    <source>
        <dbReference type="Google" id="ProtNLM"/>
    </source>
</evidence>
<keyword evidence="3" id="KW-1185">Reference proteome</keyword>
<feature type="compositionally biased region" description="Basic and acidic residues" evidence="1">
    <location>
        <begin position="161"/>
        <end position="175"/>
    </location>
</feature>
<dbReference type="Proteomes" id="UP000271624">
    <property type="component" value="Unassembled WGS sequence"/>
</dbReference>
<dbReference type="OrthoDB" id="501348at2"/>
<organism evidence="2 3">
    <name type="scientific">Dulcicalothrix desertica PCC 7102</name>
    <dbReference type="NCBI Taxonomy" id="232991"/>
    <lineage>
        <taxon>Bacteria</taxon>
        <taxon>Bacillati</taxon>
        <taxon>Cyanobacteriota</taxon>
        <taxon>Cyanophyceae</taxon>
        <taxon>Nostocales</taxon>
        <taxon>Calotrichaceae</taxon>
        <taxon>Dulcicalothrix</taxon>
    </lineage>
</organism>
<feature type="region of interest" description="Disordered" evidence="1">
    <location>
        <begin position="298"/>
        <end position="322"/>
    </location>
</feature>
<feature type="region of interest" description="Disordered" evidence="1">
    <location>
        <begin position="144"/>
        <end position="175"/>
    </location>
</feature>
<evidence type="ECO:0000256" key="1">
    <source>
        <dbReference type="SAM" id="MobiDB-lite"/>
    </source>
</evidence>
<feature type="compositionally biased region" description="Polar residues" evidence="1">
    <location>
        <begin position="95"/>
        <end position="118"/>
    </location>
</feature>
<gene>
    <name evidence="2" type="ORF">DSM106972_033340</name>
</gene>
<dbReference type="RefSeq" id="WP_127081795.1">
    <property type="nucleotide sequence ID" value="NZ_RSCL01000007.1"/>
</dbReference>
<dbReference type="SUPFAM" id="SSF49478">
    <property type="entry name" value="Cna protein B-type domain"/>
    <property type="match status" value="2"/>
</dbReference>
<dbReference type="EMBL" id="RSCL01000007">
    <property type="protein sequence ID" value="RUT06128.1"/>
    <property type="molecule type" value="Genomic_DNA"/>
</dbReference>
<dbReference type="InterPro" id="IPR013783">
    <property type="entry name" value="Ig-like_fold"/>
</dbReference>
<dbReference type="Gene3D" id="2.60.40.10">
    <property type="entry name" value="Immunoglobulins"/>
    <property type="match status" value="1"/>
</dbReference>
<feature type="region of interest" description="Disordered" evidence="1">
    <location>
        <begin position="29"/>
        <end position="65"/>
    </location>
</feature>
<sequence length="1190" mass="129276">MLYLALPPTPAPIVATLAPQEVKIEALQTKTSPNSRRFQASSRNDGTVRVATTQSDSCKSSNASEQSDLVSNLLNKILKNTSVVKTSYSTNVAKNNCTSATHSDASKPTNSKLATNHKQVSKGFSPIPIQEENVNVIEGAARTGKASVTDTNTTELQSELEDTHSTKQNKQEKAVDKNPIGQILEKVQELISVSLYASINNNIENTISNSTQNTTTADSQDSQKIATSNIYKDTYTSEQNRDNSITTSKVASSLSGNSNTQKIIAVVQELISASLHASLNNTLNDAVKVESKVEKIALTPPQSPDSNNSKVASSNQITPTNPEVDKQQNLIAALKNSASQNNPNSTITNKPALELAQVPDTPFLVGVLINGREAGTIDVLIQNNTLFIPLESFAKVASFTIEQNNQILSAKTPLGSVNLQPNDLSQIDGVVYISKSTLQQKLKVDVELNTADINLLVELPWRGGRQSGSAAQLKPDVLPPSTAFSTLQQNLNITTSSNRTDIRSSTLLGGRLAGGAWRARLENDFKNAPNLSEYFYYKRDGQFRYQIGRQFLGLNPLLDGLSLTGLQFGYTNLPAETFNTSYSANELLPRRSRPVQTFRGTAPPVSLVQLRVGRSIVAQQQVGFNGQYEFLDVNLPAGQSNDVEILIFDRNNLRAPREIRTVRINASDLLLPAGGNVQLAGLGLTGNLAQTSLFGDSRFQLENEGQLAGFYQMRQGLTNNLTFEGGIQALPETFQAQAGLVWRLANPAILSASVGSSNDKLGYTADLDIQLDRLQINANSQSLPQRYFSNFSNSRESFNHSLEVKYNFGNRLDLGFIARNRQSESNSANYILPTFSARPFSSLFLSGRPDFEGRYLFNAFYQPTWATRLSFNTYGDTYISDFSYRLNNNYQMSFGGEFGGNDAARYTARFGYSPNNFRALSWNVGLGVTGDGQIGPVAGASMQVLPGLLGRIEYQGIPSRSLSYLGGFGDDRLSISLVSDLSFGGGRVAPSWSGGVGKERGAISGQLAVGSIAKNFDLSGSNVRVYNNRNKLIGSARTDSKGGFMVGNLPEGTYIVELEPDELPVELSVPKTSLIAQVANSAVTRLDFPVRIEYGLAGKVTDVAGQPVEQVRVELNNLEGARVISAVTDQFGLYRLDGVPVGKYTLRVSPLDELNRNDSLPKRQIEISNEFVYNQNLQLPVSAAAVKKKS</sequence>
<protein>
    <recommendedName>
        <fullName evidence="4">Cna B-type</fullName>
    </recommendedName>
</protein>